<dbReference type="GO" id="GO:0016740">
    <property type="term" value="F:transferase activity"/>
    <property type="evidence" value="ECO:0007669"/>
    <property type="project" value="UniProtKB-KW"/>
</dbReference>
<feature type="domain" description="Aminoglycoside phosphotransferase" evidence="2">
    <location>
        <begin position="17"/>
        <end position="240"/>
    </location>
</feature>
<dbReference type="SUPFAM" id="SSF56112">
    <property type="entry name" value="Protein kinase-like (PK-like)"/>
    <property type="match status" value="1"/>
</dbReference>
<dbReference type="PANTHER" id="PTHR41283:SF1">
    <property type="entry name" value="AMINOGLYCOSIDE PHOSPHOTRANSFERASE DOMAIN-CONTAINING PROTEIN"/>
    <property type="match status" value="1"/>
</dbReference>
<feature type="transmembrane region" description="Helical" evidence="1">
    <location>
        <begin position="245"/>
        <end position="265"/>
    </location>
</feature>
<keyword evidence="1" id="KW-0812">Transmembrane</keyword>
<evidence type="ECO:0000313" key="3">
    <source>
        <dbReference type="EMBL" id="MDG5752902.1"/>
    </source>
</evidence>
<proteinExistence type="predicted"/>
<dbReference type="Pfam" id="PF01636">
    <property type="entry name" value="APH"/>
    <property type="match status" value="1"/>
</dbReference>
<evidence type="ECO:0000313" key="4">
    <source>
        <dbReference type="Proteomes" id="UP001218246"/>
    </source>
</evidence>
<evidence type="ECO:0000259" key="2">
    <source>
        <dbReference type="Pfam" id="PF01636"/>
    </source>
</evidence>
<accession>A0ABT6H1Q4</accession>
<dbReference type="Proteomes" id="UP001218246">
    <property type="component" value="Unassembled WGS sequence"/>
</dbReference>
<reference evidence="3 4" key="1">
    <citation type="submission" date="2023-04" db="EMBL/GenBank/DDBJ databases">
        <title>Ectobacillus antri isolated from activated sludge.</title>
        <authorList>
            <person name="Yan P."/>
            <person name="Liu X."/>
        </authorList>
    </citation>
    <scope>NUCLEOTIDE SEQUENCE [LARGE SCALE GENOMIC DNA]</scope>
    <source>
        <strain evidence="3 4">C18H</strain>
    </source>
</reference>
<sequence>MREVLHRIPELAGAISITPILKGFSKEEKWKIEHVEKTYFVKVGAVETAKQRKVELHYVQHFYKQGVPVPKLIRFDEMESICIEVSAFIEGEDGKEILPRMSWQEQYRCGKQAGKALLQIHSLVKSNNERTWEEYRISKHERYTKRYQELNLSLVPIEDALDFIDNHKQLLKNRPIVFLHDDFHPSNLILTANKLEAVIDFGRYEWGDPYHDFYKIALFTRNVSPAFATGQIHGYFDGEPPQEFWMYYALYAAFAVVADVVWSFVHTPHLLAETKQRLMTILQDHHDFKQCMPQWYIQELQTFKSELGNKF</sequence>
<comment type="caution">
    <text evidence="3">The sequence shown here is derived from an EMBL/GenBank/DDBJ whole genome shotgun (WGS) entry which is preliminary data.</text>
</comment>
<gene>
    <name evidence="3" type="ORF">P6P90_02665</name>
</gene>
<keyword evidence="3" id="KW-0808">Transferase</keyword>
<dbReference type="RefSeq" id="WP_124563997.1">
    <property type="nucleotide sequence ID" value="NZ_JARRRY010000001.1"/>
</dbReference>
<keyword evidence="1" id="KW-0472">Membrane</keyword>
<keyword evidence="1" id="KW-1133">Transmembrane helix</keyword>
<dbReference type="EC" id="2.7.1.-" evidence="3"/>
<dbReference type="EMBL" id="JARULN010000001">
    <property type="protein sequence ID" value="MDG5752902.1"/>
    <property type="molecule type" value="Genomic_DNA"/>
</dbReference>
<keyword evidence="4" id="KW-1185">Reference proteome</keyword>
<name>A0ABT6H1Q4_9BACI</name>
<dbReference type="InterPro" id="IPR002575">
    <property type="entry name" value="Aminoglycoside_PTrfase"/>
</dbReference>
<dbReference type="InterPro" id="IPR011009">
    <property type="entry name" value="Kinase-like_dom_sf"/>
</dbReference>
<evidence type="ECO:0000256" key="1">
    <source>
        <dbReference type="SAM" id="Phobius"/>
    </source>
</evidence>
<protein>
    <submittedName>
        <fullName evidence="3">Aminoglycoside phosphotransferase family protein</fullName>
        <ecNumber evidence="3">2.7.1.-</ecNumber>
    </submittedName>
</protein>
<dbReference type="PANTHER" id="PTHR41283">
    <property type="entry name" value="AMINOGLYCOSIDE PHOSPHOTRANSFERASE"/>
    <property type="match status" value="1"/>
</dbReference>
<organism evidence="3 4">
    <name type="scientific">Ectobacillus antri</name>
    <dbReference type="NCBI Taxonomy" id="2486280"/>
    <lineage>
        <taxon>Bacteria</taxon>
        <taxon>Bacillati</taxon>
        <taxon>Bacillota</taxon>
        <taxon>Bacilli</taxon>
        <taxon>Bacillales</taxon>
        <taxon>Bacillaceae</taxon>
        <taxon>Ectobacillus</taxon>
    </lineage>
</organism>
<dbReference type="Gene3D" id="3.90.1200.10">
    <property type="match status" value="1"/>
</dbReference>